<dbReference type="GO" id="GO:0004300">
    <property type="term" value="F:enoyl-CoA hydratase activity"/>
    <property type="evidence" value="ECO:0007669"/>
    <property type="project" value="TreeGrafter"/>
</dbReference>
<dbReference type="PANTHER" id="PTHR43612">
    <property type="entry name" value="TRIFUNCTIONAL ENZYME SUBUNIT ALPHA"/>
    <property type="match status" value="1"/>
</dbReference>
<reference evidence="13 14" key="1">
    <citation type="submission" date="2018-09" db="EMBL/GenBank/DDBJ databases">
        <title>Genome comparison of Alicycliphilus sp. BQ1, a polyurethanolytic bacterium, with its closest phylogenetic relatives Alicycliphilus denitrificans BC and K601, unable to attack polyurethane.</title>
        <authorList>
            <person name="Loza-Tavera H."/>
            <person name="Lozano L."/>
            <person name="Cevallos M."/>
            <person name="Maya-Lucas O."/>
            <person name="Garcia-Mena J."/>
            <person name="Hernandez J."/>
        </authorList>
    </citation>
    <scope>NUCLEOTIDE SEQUENCE [LARGE SCALE GENOMIC DNA]</scope>
    <source>
        <strain evidence="13 14">BQ1</strain>
    </source>
</reference>
<evidence type="ECO:0000256" key="5">
    <source>
        <dbReference type="ARBA" id="ARBA00023002"/>
    </source>
</evidence>
<comment type="similarity">
    <text evidence="2">In the central section; belongs to the 3-hydroxyacyl-CoA dehydrogenase family.</text>
</comment>
<dbReference type="RefSeq" id="WP_094437859.1">
    <property type="nucleotide sequence ID" value="NZ_NKDB02000002.1"/>
</dbReference>
<dbReference type="AlphaFoldDB" id="A0A420KAR0"/>
<dbReference type="InterPro" id="IPR029045">
    <property type="entry name" value="ClpP/crotonase-like_dom_sf"/>
</dbReference>
<evidence type="ECO:0000256" key="6">
    <source>
        <dbReference type="ARBA" id="ARBA00023027"/>
    </source>
</evidence>
<dbReference type="GO" id="GO:0016509">
    <property type="term" value="F:long-chain (3S)-3-hydroxyacyl-CoA dehydrogenase (NAD+) activity"/>
    <property type="evidence" value="ECO:0007669"/>
    <property type="project" value="TreeGrafter"/>
</dbReference>
<dbReference type="SUPFAM" id="SSF48179">
    <property type="entry name" value="6-phosphogluconate dehydrogenase C-terminal domain-like"/>
    <property type="match status" value="2"/>
</dbReference>
<dbReference type="Gene3D" id="1.10.1040.50">
    <property type="match status" value="1"/>
</dbReference>
<keyword evidence="8" id="KW-0456">Lyase</keyword>
<feature type="domain" description="3-hydroxyacyl-CoA dehydrogenase NAD binding" evidence="12">
    <location>
        <begin position="314"/>
        <end position="489"/>
    </location>
</feature>
<evidence type="ECO:0000256" key="7">
    <source>
        <dbReference type="ARBA" id="ARBA00023098"/>
    </source>
</evidence>
<evidence type="ECO:0000256" key="2">
    <source>
        <dbReference type="ARBA" id="ARBA00007005"/>
    </source>
</evidence>
<evidence type="ECO:0000256" key="10">
    <source>
        <dbReference type="ARBA" id="ARBA00049556"/>
    </source>
</evidence>
<keyword evidence="3" id="KW-0276">Fatty acid metabolism</keyword>
<dbReference type="InterPro" id="IPR006108">
    <property type="entry name" value="3HC_DH_C"/>
</dbReference>
<evidence type="ECO:0000313" key="14">
    <source>
        <dbReference type="Proteomes" id="UP000216225"/>
    </source>
</evidence>
<evidence type="ECO:0000256" key="8">
    <source>
        <dbReference type="ARBA" id="ARBA00023239"/>
    </source>
</evidence>
<evidence type="ECO:0000259" key="12">
    <source>
        <dbReference type="Pfam" id="PF02737"/>
    </source>
</evidence>
<dbReference type="InterPro" id="IPR006176">
    <property type="entry name" value="3-OHacyl-CoA_DH_NAD-bd"/>
</dbReference>
<evidence type="ECO:0000256" key="9">
    <source>
        <dbReference type="ARBA" id="ARBA00023268"/>
    </source>
</evidence>
<comment type="caution">
    <text evidence="13">The sequence shown here is derived from an EMBL/GenBank/DDBJ whole genome shotgun (WGS) entry which is preliminary data.</text>
</comment>
<dbReference type="UniPathway" id="UPA00659"/>
<dbReference type="Proteomes" id="UP000216225">
    <property type="component" value="Unassembled WGS sequence"/>
</dbReference>
<dbReference type="Gene3D" id="3.40.50.720">
    <property type="entry name" value="NAD(P)-binding Rossmann-like Domain"/>
    <property type="match status" value="1"/>
</dbReference>
<keyword evidence="6" id="KW-0520">NAD</keyword>
<dbReference type="InterPro" id="IPR008927">
    <property type="entry name" value="6-PGluconate_DH-like_C_sf"/>
</dbReference>
<keyword evidence="9" id="KW-0511">Multifunctional enzyme</keyword>
<dbReference type="GO" id="GO:0070403">
    <property type="term" value="F:NAD+ binding"/>
    <property type="evidence" value="ECO:0007669"/>
    <property type="project" value="InterPro"/>
</dbReference>
<dbReference type="Pfam" id="PF02737">
    <property type="entry name" value="3HCDH_N"/>
    <property type="match status" value="1"/>
</dbReference>
<organism evidence="13 14">
    <name type="scientific">Alicycliphilus denitrificans</name>
    <dbReference type="NCBI Taxonomy" id="179636"/>
    <lineage>
        <taxon>Bacteria</taxon>
        <taxon>Pseudomonadati</taxon>
        <taxon>Pseudomonadota</taxon>
        <taxon>Betaproteobacteria</taxon>
        <taxon>Burkholderiales</taxon>
        <taxon>Comamonadaceae</taxon>
        <taxon>Alicycliphilus</taxon>
    </lineage>
</organism>
<proteinExistence type="inferred from homology"/>
<keyword evidence="4" id="KW-0442">Lipid degradation</keyword>
<keyword evidence="7" id="KW-0443">Lipid metabolism</keyword>
<dbReference type="GO" id="GO:0006635">
    <property type="term" value="P:fatty acid beta-oxidation"/>
    <property type="evidence" value="ECO:0007669"/>
    <property type="project" value="UniProtKB-UniPathway"/>
</dbReference>
<evidence type="ECO:0000259" key="11">
    <source>
        <dbReference type="Pfam" id="PF00725"/>
    </source>
</evidence>
<evidence type="ECO:0000256" key="1">
    <source>
        <dbReference type="ARBA" id="ARBA00005005"/>
    </source>
</evidence>
<dbReference type="EMBL" id="NKDB02000002">
    <property type="protein sequence ID" value="RKJ96282.1"/>
    <property type="molecule type" value="Genomic_DNA"/>
</dbReference>
<comment type="catalytic activity">
    <reaction evidence="10">
        <text>a (3S)-3-hydroxyacyl-CoA + NAD(+) = a 3-oxoacyl-CoA + NADH + H(+)</text>
        <dbReference type="Rhea" id="RHEA:22432"/>
        <dbReference type="ChEBI" id="CHEBI:15378"/>
        <dbReference type="ChEBI" id="CHEBI:57318"/>
        <dbReference type="ChEBI" id="CHEBI:57540"/>
        <dbReference type="ChEBI" id="CHEBI:57945"/>
        <dbReference type="ChEBI" id="CHEBI:90726"/>
        <dbReference type="EC" id="1.1.1.35"/>
    </reaction>
</comment>
<protein>
    <submittedName>
        <fullName evidence="13">3-hydroxyacyl-CoA dehydrogenase</fullName>
    </submittedName>
</protein>
<dbReference type="Gene3D" id="3.90.226.10">
    <property type="entry name" value="2-enoyl-CoA Hydratase, Chain A, domain 1"/>
    <property type="match status" value="1"/>
</dbReference>
<dbReference type="SUPFAM" id="SSF52096">
    <property type="entry name" value="ClpP/crotonase"/>
    <property type="match status" value="1"/>
</dbReference>
<gene>
    <name evidence="13" type="ORF">CE154_009540</name>
</gene>
<dbReference type="FunFam" id="3.40.50.720:FF:000009">
    <property type="entry name" value="Fatty oxidation complex, alpha subunit"/>
    <property type="match status" value="1"/>
</dbReference>
<evidence type="ECO:0000256" key="4">
    <source>
        <dbReference type="ARBA" id="ARBA00022963"/>
    </source>
</evidence>
<feature type="domain" description="3-hydroxyacyl-CoA dehydrogenase C-terminal" evidence="11">
    <location>
        <begin position="492"/>
        <end position="589"/>
    </location>
</feature>
<evidence type="ECO:0000313" key="13">
    <source>
        <dbReference type="EMBL" id="RKJ96282.1"/>
    </source>
</evidence>
<dbReference type="Pfam" id="PF00725">
    <property type="entry name" value="3HCDH"/>
    <property type="match status" value="1"/>
</dbReference>
<dbReference type="Pfam" id="PF00378">
    <property type="entry name" value="ECH_1"/>
    <property type="match status" value="1"/>
</dbReference>
<sequence>MTDLPLMLQEGGIALIRLSPRPGDAGAVCPPQLAALVAALQAAFERADVQGVLLHASGSAWLPEAGAQAWLDLCRAGDANAIAAVLQHRSGLLRAVERLPKPIAIVIEGACLDLCLEFALACHARWAVPGARLGLPLIKRGLPPSAGATQRLPRLAGIPAVLNGLLAGDTWEADAARRMGLLNGVQPLKQALQDAREWLLAHPQAQAPWDVKGYRLPGGAGALALHAGRSFTDTIARLRKPGDTQPAPLALLSAVYEGTQLPIDAALKVEAQCAAQALAEPATANQIRSLWLHRAQARQLVRRPAGVPEQPVRKLGVLGSGLMGAGIAQVAAAAGIDVVMVDTSAERAQAACGKIAAALARSHGDRAAAIAQRIEPTADLQRLHGCEFVIEAVFEDRAVKADLMARVAPVLADRPAHFVWASNTSTLPIGGLASAWAVPEQVIGMHFFSPVLRMPLLEIILGARTDPATVARTLDLAARLGKTPILVNDSPGFYTSRIFCSYIDEGMAMLAEGVNPALIENAARQAGFATAPLAVTDEVSLDLQALVIGQARKDGLEEKFLRTLAQPVVERMNQLQRLGRKSGGGFYDYPESGKHLWPGLAQQFPQSGEQPDLDTVMARLLCIEAMESARCLEEGVLTSAADGDLGALLGLGFPAWTGGTFSYIDTLGCAAFVARCDALADRFGERFRPSAWLRGHAAPGLRFHP</sequence>
<dbReference type="SUPFAM" id="SSF51735">
    <property type="entry name" value="NAD(P)-binding Rossmann-fold domains"/>
    <property type="match status" value="1"/>
</dbReference>
<dbReference type="InterPro" id="IPR050136">
    <property type="entry name" value="FA_oxidation_alpha_subunit"/>
</dbReference>
<dbReference type="CDD" id="cd06558">
    <property type="entry name" value="crotonase-like"/>
    <property type="match status" value="1"/>
</dbReference>
<name>A0A420KAR0_9BURK</name>
<evidence type="ECO:0000256" key="3">
    <source>
        <dbReference type="ARBA" id="ARBA00022832"/>
    </source>
</evidence>
<dbReference type="PANTHER" id="PTHR43612:SF3">
    <property type="entry name" value="TRIFUNCTIONAL ENZYME SUBUNIT ALPHA, MITOCHONDRIAL"/>
    <property type="match status" value="1"/>
</dbReference>
<accession>A0A420KAR0</accession>
<dbReference type="InterPro" id="IPR001753">
    <property type="entry name" value="Enoyl-CoA_hydra/iso"/>
</dbReference>
<comment type="pathway">
    <text evidence="1">Lipid metabolism; fatty acid beta-oxidation.</text>
</comment>
<keyword evidence="5" id="KW-0560">Oxidoreductase</keyword>
<dbReference type="InterPro" id="IPR036291">
    <property type="entry name" value="NAD(P)-bd_dom_sf"/>
</dbReference>